<dbReference type="Pfam" id="PF03640">
    <property type="entry name" value="Lipoprotein_15"/>
    <property type="match status" value="1"/>
</dbReference>
<dbReference type="EMBL" id="BLAH01000026">
    <property type="protein sequence ID" value="GES35636.1"/>
    <property type="molecule type" value="Genomic_DNA"/>
</dbReference>
<dbReference type="PANTHER" id="PTHR39335">
    <property type="entry name" value="BLL4220 PROTEIN"/>
    <property type="match status" value="1"/>
</dbReference>
<gene>
    <name evidence="1" type="ORF">RAJCM14343_0885</name>
</gene>
<proteinExistence type="predicted"/>
<dbReference type="RefSeq" id="WP_043797555.1">
    <property type="nucleotide sequence ID" value="NZ_BAAAYP010000041.1"/>
</dbReference>
<protein>
    <submittedName>
        <fullName evidence="1">Lipoprotein</fullName>
    </submittedName>
</protein>
<keyword evidence="2" id="KW-1185">Reference proteome</keyword>
<comment type="caution">
    <text evidence="1">The sequence shown here is derived from an EMBL/GenBank/DDBJ whole genome shotgun (WGS) entry which is preliminary data.</text>
</comment>
<dbReference type="Proteomes" id="UP000325466">
    <property type="component" value="Unassembled WGS sequence"/>
</dbReference>
<keyword evidence="1" id="KW-0449">Lipoprotein</keyword>
<name>A0ABQ0YGH8_9NOCA</name>
<evidence type="ECO:0000313" key="1">
    <source>
        <dbReference type="EMBL" id="GES35636.1"/>
    </source>
</evidence>
<dbReference type="PANTHER" id="PTHR39335:SF1">
    <property type="entry name" value="BLL4220 PROTEIN"/>
    <property type="match status" value="1"/>
</dbReference>
<evidence type="ECO:0000313" key="2">
    <source>
        <dbReference type="Proteomes" id="UP000325466"/>
    </source>
</evidence>
<reference evidence="1 2" key="1">
    <citation type="journal article" date="2018" name="Biodegradation">
        <title>1,4-Dioxane degradation characteristics of Rhodococcus aetherivorans JCM 14343.</title>
        <authorList>
            <person name="Inoue D."/>
            <person name="Tsunoda T."/>
            <person name="Yamamoto N."/>
            <person name="Ike M."/>
            <person name="Sei K."/>
        </authorList>
    </citation>
    <scope>NUCLEOTIDE SEQUENCE [LARGE SCALE GENOMIC DNA]</scope>
    <source>
        <strain evidence="1 2">JCM 14343</strain>
    </source>
</reference>
<accession>A0ABQ0YGH8</accession>
<sequence>MPAQIGERGPGAVWCALLPLVVLVATGCGATGESSYDVVPASEPAVTTAGEPTVITTANGPIGEMLFDRRDQAIYIFDREAGTVPDCYGDCAVAWPPVLTVGAPVAAGDADQGLLGTTSRSDGTAQVTYAGHPLYFYADEEPGQVLCHKVEEFGGLWLAIDEVGVPLP</sequence>
<organism evidence="1 2">
    <name type="scientific">Rhodococcus aetherivorans</name>
    <dbReference type="NCBI Taxonomy" id="191292"/>
    <lineage>
        <taxon>Bacteria</taxon>
        <taxon>Bacillati</taxon>
        <taxon>Actinomycetota</taxon>
        <taxon>Actinomycetes</taxon>
        <taxon>Mycobacteriales</taxon>
        <taxon>Nocardiaceae</taxon>
        <taxon>Rhodococcus</taxon>
    </lineage>
</organism>
<dbReference type="InterPro" id="IPR005297">
    <property type="entry name" value="Lipoprotein_repeat"/>
</dbReference>